<evidence type="ECO:0000313" key="1">
    <source>
        <dbReference type="EMBL" id="KAK9883446.1"/>
    </source>
</evidence>
<reference evidence="1 2" key="1">
    <citation type="submission" date="2023-03" db="EMBL/GenBank/DDBJ databases">
        <title>Genome insight into feeding habits of ladybird beetles.</title>
        <authorList>
            <person name="Li H.-S."/>
            <person name="Huang Y.-H."/>
            <person name="Pang H."/>
        </authorList>
    </citation>
    <scope>NUCLEOTIDE SEQUENCE [LARGE SCALE GENOMIC DNA]</scope>
    <source>
        <strain evidence="1">SYSU_2023b</strain>
        <tissue evidence="1">Whole body</tissue>
    </source>
</reference>
<evidence type="ECO:0000313" key="2">
    <source>
        <dbReference type="Proteomes" id="UP001431783"/>
    </source>
</evidence>
<protein>
    <submittedName>
        <fullName evidence="1">Uncharacterized protein</fullName>
    </submittedName>
</protein>
<dbReference type="Proteomes" id="UP001431783">
    <property type="component" value="Unassembled WGS sequence"/>
</dbReference>
<proteinExistence type="predicted"/>
<comment type="caution">
    <text evidence="1">The sequence shown here is derived from an EMBL/GenBank/DDBJ whole genome shotgun (WGS) entry which is preliminary data.</text>
</comment>
<dbReference type="EMBL" id="JARQZJ010000091">
    <property type="protein sequence ID" value="KAK9883446.1"/>
    <property type="molecule type" value="Genomic_DNA"/>
</dbReference>
<keyword evidence="2" id="KW-1185">Reference proteome</keyword>
<gene>
    <name evidence="1" type="ORF">WA026_001623</name>
</gene>
<accession>A0AAW1URQ3</accession>
<name>A0AAW1URQ3_9CUCU</name>
<organism evidence="1 2">
    <name type="scientific">Henosepilachna vigintioctopunctata</name>
    <dbReference type="NCBI Taxonomy" id="420089"/>
    <lineage>
        <taxon>Eukaryota</taxon>
        <taxon>Metazoa</taxon>
        <taxon>Ecdysozoa</taxon>
        <taxon>Arthropoda</taxon>
        <taxon>Hexapoda</taxon>
        <taxon>Insecta</taxon>
        <taxon>Pterygota</taxon>
        <taxon>Neoptera</taxon>
        <taxon>Endopterygota</taxon>
        <taxon>Coleoptera</taxon>
        <taxon>Polyphaga</taxon>
        <taxon>Cucujiformia</taxon>
        <taxon>Coccinelloidea</taxon>
        <taxon>Coccinellidae</taxon>
        <taxon>Epilachninae</taxon>
        <taxon>Epilachnini</taxon>
        <taxon>Henosepilachna</taxon>
    </lineage>
</organism>
<sequence length="119" mass="12483">MYDAGLSCIQDAPYLSSPISRCRTAEVVIGFIKASLAADISKDSPGEASSAKTCIEISSLIVTVPHETNNFFTLGTIIFKIPTLTTPGFNTAIVGTCFGNIPNAQEKEGTSTCLTACES</sequence>
<dbReference type="AlphaFoldDB" id="A0AAW1URQ3"/>